<dbReference type="InterPro" id="IPR050955">
    <property type="entry name" value="Plant_Biomass_Hydrol_Est"/>
</dbReference>
<gene>
    <name evidence="3" type="ORF">GXW76_02700</name>
</gene>
<dbReference type="SUPFAM" id="SSF53474">
    <property type="entry name" value="alpha/beta-Hydrolases"/>
    <property type="match status" value="1"/>
</dbReference>
<reference evidence="3" key="1">
    <citation type="submission" date="2020-01" db="EMBL/GenBank/DDBJ databases">
        <authorList>
            <person name="Rat A."/>
        </authorList>
    </citation>
    <scope>NUCLEOTIDE SEQUENCE</scope>
    <source>
        <strain evidence="3">LMG 31231</strain>
    </source>
</reference>
<organism evidence="3 4">
    <name type="scientific">Neoroseomonas soli</name>
    <dbReference type="NCBI Taxonomy" id="1081025"/>
    <lineage>
        <taxon>Bacteria</taxon>
        <taxon>Pseudomonadati</taxon>
        <taxon>Pseudomonadota</taxon>
        <taxon>Alphaproteobacteria</taxon>
        <taxon>Acetobacterales</taxon>
        <taxon>Acetobacteraceae</taxon>
        <taxon>Neoroseomonas</taxon>
    </lineage>
</organism>
<dbReference type="Gene3D" id="3.40.50.1820">
    <property type="entry name" value="alpha/beta hydrolase"/>
    <property type="match status" value="1"/>
</dbReference>
<proteinExistence type="predicted"/>
<comment type="caution">
    <text evidence="3">The sequence shown here is derived from an EMBL/GenBank/DDBJ whole genome shotgun (WGS) entry which is preliminary data.</text>
</comment>
<accession>A0A9X9WSE3</accession>
<keyword evidence="1" id="KW-0732">Signal</keyword>
<protein>
    <submittedName>
        <fullName evidence="3">Phospholipase</fullName>
    </submittedName>
</protein>
<reference evidence="3" key="2">
    <citation type="journal article" date="2021" name="Syst. Appl. Microbiol.">
        <title>Roseomonas hellenica sp. nov., isolated from roots of wild-growing Alkanna tinctoria.</title>
        <authorList>
            <person name="Rat A."/>
            <person name="Naranjo H.D."/>
            <person name="Lebbe L."/>
            <person name="Cnockaert M."/>
            <person name="Krigas N."/>
            <person name="Grigoriadou K."/>
            <person name="Maloupa E."/>
            <person name="Willems A."/>
        </authorList>
    </citation>
    <scope>NUCLEOTIDE SEQUENCE</scope>
    <source>
        <strain evidence="3">LMG 31231</strain>
    </source>
</reference>
<evidence type="ECO:0000256" key="1">
    <source>
        <dbReference type="ARBA" id="ARBA00022729"/>
    </source>
</evidence>
<sequence>MSAGRDAAGEAIGRLVPAILDALAVLEHAARHLDPETLAALTQAVGERGSDLGPALAAARALDWPEGLIPVRDCMERAGQAALGGLDGLAGAMAAPDPLRAAYRATRAYGRGCEAIYPLAPFMSAVSRFFLTPEAREDAALAARLSAQPGREGRGTMSLGGPPGSRGAAALYVPEDHDPARPAPLIVALHGGSGDGGGFLWTWLRDARSRDCILLAPTAIGRTWSLQDPALDGENITRLVAQVASGWAVDPARMLLTGMSDGGTFAYLHGLAAGVRFTHLAPVAAAFHPIMASVADPARLRGLPVFILHGARDWMFPPETAERAASLLVQGGAAVRHEEIADLAHCWPREANGRVLDWFLGGGRSPLVA</sequence>
<evidence type="ECO:0000256" key="2">
    <source>
        <dbReference type="ARBA" id="ARBA00022801"/>
    </source>
</evidence>
<evidence type="ECO:0000313" key="4">
    <source>
        <dbReference type="Proteomes" id="UP001138751"/>
    </source>
</evidence>
<keyword evidence="2" id="KW-0378">Hydrolase</keyword>
<dbReference type="PANTHER" id="PTHR43037:SF5">
    <property type="entry name" value="FERULOYL ESTERASE"/>
    <property type="match status" value="1"/>
</dbReference>
<dbReference type="PANTHER" id="PTHR43037">
    <property type="entry name" value="UNNAMED PRODUCT-RELATED"/>
    <property type="match status" value="1"/>
</dbReference>
<dbReference type="InterPro" id="IPR029058">
    <property type="entry name" value="AB_hydrolase_fold"/>
</dbReference>
<dbReference type="AlphaFoldDB" id="A0A9X9WSE3"/>
<dbReference type="EMBL" id="JAAEDM010000004">
    <property type="protein sequence ID" value="MBR0670072.1"/>
    <property type="molecule type" value="Genomic_DNA"/>
</dbReference>
<dbReference type="GO" id="GO:0016787">
    <property type="term" value="F:hydrolase activity"/>
    <property type="evidence" value="ECO:0007669"/>
    <property type="project" value="UniProtKB-KW"/>
</dbReference>
<name>A0A9X9WSE3_9PROT</name>
<keyword evidence="4" id="KW-1185">Reference proteome</keyword>
<dbReference type="RefSeq" id="WP_211860443.1">
    <property type="nucleotide sequence ID" value="NZ_JAAEDM010000004.1"/>
</dbReference>
<dbReference type="Proteomes" id="UP001138751">
    <property type="component" value="Unassembled WGS sequence"/>
</dbReference>
<evidence type="ECO:0000313" key="3">
    <source>
        <dbReference type="EMBL" id="MBR0670072.1"/>
    </source>
</evidence>